<proteinExistence type="predicted"/>
<evidence type="ECO:0000313" key="1">
    <source>
        <dbReference type="EMBL" id="RHX77496.1"/>
    </source>
</evidence>
<gene>
    <name evidence="1" type="ORF">DLM77_20975</name>
</gene>
<dbReference type="EMBL" id="QHCR01000015">
    <property type="protein sequence ID" value="RHX77496.1"/>
    <property type="molecule type" value="Genomic_DNA"/>
</dbReference>
<comment type="caution">
    <text evidence="1">The sequence shown here is derived from an EMBL/GenBank/DDBJ whole genome shotgun (WGS) entry which is preliminary data.</text>
</comment>
<organism evidence="1 2">
    <name type="scientific">Leptospira yasudae</name>
    <dbReference type="NCBI Taxonomy" id="2202201"/>
    <lineage>
        <taxon>Bacteria</taxon>
        <taxon>Pseudomonadati</taxon>
        <taxon>Spirochaetota</taxon>
        <taxon>Spirochaetia</taxon>
        <taxon>Leptospirales</taxon>
        <taxon>Leptospiraceae</taxon>
        <taxon>Leptospira</taxon>
    </lineage>
</organism>
<reference evidence="2" key="1">
    <citation type="submission" date="2018-05" db="EMBL/GenBank/DDBJ databases">
        <title>Leptospira yasudae sp. nov. and Leptospira stimsonii sp. nov., two pathogenic species of the genus Leptospira isolated from environmental sources.</title>
        <authorList>
            <person name="Casanovas-Massana A."/>
            <person name="Hamond C."/>
            <person name="Santos L.A."/>
            <person name="Hacker K.P."/>
            <person name="Balassiano I."/>
            <person name="Medeiros M.A."/>
            <person name="Reis M.G."/>
            <person name="Ko A.I."/>
            <person name="Wunder E.A."/>
        </authorList>
    </citation>
    <scope>NUCLEOTIDE SEQUENCE [LARGE SCALE GENOMIC DNA]</scope>
    <source>
        <strain evidence="2">B21</strain>
    </source>
</reference>
<protein>
    <submittedName>
        <fullName evidence="1">Uncharacterized protein</fullName>
    </submittedName>
</protein>
<keyword evidence="2" id="KW-1185">Reference proteome</keyword>
<evidence type="ECO:0000313" key="2">
    <source>
        <dbReference type="Proteomes" id="UP000285569"/>
    </source>
</evidence>
<name>A0ABX9LXB4_9LEPT</name>
<sequence>MKNKFIWRILKKTICSMVLLNRNKLSKEFTLKEIGTKVEDKIAAIMDPVMLGNPSLRIVNIEEFINLQPDKMESAANVRLLIAKGKLM</sequence>
<dbReference type="RefSeq" id="WP_118957993.1">
    <property type="nucleotide sequence ID" value="NZ_QHCR01000015.1"/>
</dbReference>
<reference evidence="1 2" key="2">
    <citation type="journal article" date="2020" name="Int. J. Syst. Evol. Microbiol.">
        <title>Leptospira yasudae sp. nov. and Leptospira stimsonii sp. nov., two new species of the pathogenic group isolated from environmental sources.</title>
        <authorList>
            <person name="Casanovas-Massana A."/>
            <person name="Hamond C."/>
            <person name="Santos L.A."/>
            <person name="de Oliveira D."/>
            <person name="Hacker K.P."/>
            <person name="Balassiano I."/>
            <person name="Costa F."/>
            <person name="Medeiros M.A."/>
            <person name="Reis M.G."/>
            <person name="Ko A.I."/>
            <person name="Wunder E.A."/>
        </authorList>
    </citation>
    <scope>NUCLEOTIDE SEQUENCE [LARGE SCALE GENOMIC DNA]</scope>
    <source>
        <strain evidence="1 2">B21</strain>
    </source>
</reference>
<accession>A0ABX9LXB4</accession>
<dbReference type="Proteomes" id="UP000285569">
    <property type="component" value="Unassembled WGS sequence"/>
</dbReference>